<evidence type="ECO:0000259" key="20">
    <source>
        <dbReference type="PROSITE" id="PS50011"/>
    </source>
</evidence>
<dbReference type="InterPro" id="IPR011009">
    <property type="entry name" value="Kinase-like_dom_sf"/>
</dbReference>
<evidence type="ECO:0000313" key="22">
    <source>
        <dbReference type="EMBL" id="CAL4993829.1"/>
    </source>
</evidence>
<dbReference type="AlphaFoldDB" id="A0ABC9B3V5"/>
<dbReference type="PROSITE" id="PS50011">
    <property type="entry name" value="PROTEIN_KINASE_DOM"/>
    <property type="match status" value="1"/>
</dbReference>
<dbReference type="GO" id="GO:0002229">
    <property type="term" value="P:defense response to oomycetes"/>
    <property type="evidence" value="ECO:0007669"/>
    <property type="project" value="UniProtKB-ARBA"/>
</dbReference>
<feature type="region of interest" description="Disordered" evidence="17">
    <location>
        <begin position="249"/>
        <end position="268"/>
    </location>
</feature>
<evidence type="ECO:0000256" key="9">
    <source>
        <dbReference type="ARBA" id="ARBA00022741"/>
    </source>
</evidence>
<organism evidence="22 23">
    <name type="scientific">Urochloa decumbens</name>
    <dbReference type="NCBI Taxonomy" id="240449"/>
    <lineage>
        <taxon>Eukaryota</taxon>
        <taxon>Viridiplantae</taxon>
        <taxon>Streptophyta</taxon>
        <taxon>Embryophyta</taxon>
        <taxon>Tracheophyta</taxon>
        <taxon>Spermatophyta</taxon>
        <taxon>Magnoliopsida</taxon>
        <taxon>Liliopsida</taxon>
        <taxon>Poales</taxon>
        <taxon>Poaceae</taxon>
        <taxon>PACMAD clade</taxon>
        <taxon>Panicoideae</taxon>
        <taxon>Panicodae</taxon>
        <taxon>Paniceae</taxon>
        <taxon>Melinidinae</taxon>
        <taxon>Urochloa</taxon>
    </lineage>
</organism>
<evidence type="ECO:0000256" key="18">
    <source>
        <dbReference type="SAM" id="Phobius"/>
    </source>
</evidence>
<keyword evidence="7 19" id="KW-0732">Signal</keyword>
<dbReference type="PROSITE" id="PS00108">
    <property type="entry name" value="PROTEIN_KINASE_ST"/>
    <property type="match status" value="1"/>
</dbReference>
<dbReference type="Gene3D" id="1.10.510.10">
    <property type="entry name" value="Transferase(Phosphotransferase) domain 1"/>
    <property type="match status" value="1"/>
</dbReference>
<evidence type="ECO:0000256" key="13">
    <source>
        <dbReference type="ARBA" id="ARBA00023136"/>
    </source>
</evidence>
<dbReference type="InterPro" id="IPR008271">
    <property type="entry name" value="Ser/Thr_kinase_AS"/>
</dbReference>
<gene>
    <name evidence="22" type="ORF">URODEC1_LOCUS61678</name>
</gene>
<keyword evidence="15" id="KW-0325">Glycoprotein</keyword>
<comment type="subcellular location">
    <subcellularLocation>
        <location evidence="1">Cell membrane</location>
        <topology evidence="1">Single-pass type I membrane protein</topology>
    </subcellularLocation>
</comment>
<evidence type="ECO:0000256" key="4">
    <source>
        <dbReference type="ARBA" id="ARBA00022475"/>
    </source>
</evidence>
<keyword evidence="23" id="KW-1185">Reference proteome</keyword>
<dbReference type="Gene3D" id="3.30.430.20">
    <property type="entry name" value="Gnk2 domain, C-X8-C-X2-C motif"/>
    <property type="match status" value="2"/>
</dbReference>
<dbReference type="EMBL" id="OZ075134">
    <property type="protein sequence ID" value="CAL4993829.1"/>
    <property type="molecule type" value="Genomic_DNA"/>
</dbReference>
<dbReference type="PROSITE" id="PS00107">
    <property type="entry name" value="PROTEIN_KINASE_ATP"/>
    <property type="match status" value="1"/>
</dbReference>
<evidence type="ECO:0000259" key="21">
    <source>
        <dbReference type="PROSITE" id="PS51473"/>
    </source>
</evidence>
<protein>
    <submittedName>
        <fullName evidence="22">Uncharacterized protein</fullName>
    </submittedName>
</protein>
<evidence type="ECO:0000256" key="16">
    <source>
        <dbReference type="PROSITE-ProRule" id="PRU10141"/>
    </source>
</evidence>
<dbReference type="InterPro" id="IPR038408">
    <property type="entry name" value="GNK2_sf"/>
</dbReference>
<evidence type="ECO:0000256" key="3">
    <source>
        <dbReference type="ARBA" id="ARBA00010217"/>
    </source>
</evidence>
<reference evidence="22" key="1">
    <citation type="submission" date="2024-10" db="EMBL/GenBank/DDBJ databases">
        <authorList>
            <person name="Ryan C."/>
        </authorList>
    </citation>
    <scope>NUCLEOTIDE SEQUENCE [LARGE SCALE GENOMIC DNA]</scope>
</reference>
<dbReference type="Pfam" id="PF01657">
    <property type="entry name" value="Stress-antifung"/>
    <property type="match status" value="2"/>
</dbReference>
<dbReference type="GO" id="GO:0005886">
    <property type="term" value="C:plasma membrane"/>
    <property type="evidence" value="ECO:0007669"/>
    <property type="project" value="UniProtKB-SubCell"/>
</dbReference>
<feature type="chain" id="PRO_5044768446" evidence="19">
    <location>
        <begin position="22"/>
        <end position="657"/>
    </location>
</feature>
<dbReference type="InterPro" id="IPR050528">
    <property type="entry name" value="L-type_Lectin-RKs"/>
</dbReference>
<dbReference type="InterPro" id="IPR017441">
    <property type="entry name" value="Protein_kinase_ATP_BS"/>
</dbReference>
<dbReference type="InterPro" id="IPR002902">
    <property type="entry name" value="GNK2"/>
</dbReference>
<evidence type="ECO:0000256" key="15">
    <source>
        <dbReference type="ARBA" id="ARBA00023180"/>
    </source>
</evidence>
<keyword evidence="4" id="KW-1003">Cell membrane</keyword>
<feature type="domain" description="Protein kinase" evidence="20">
    <location>
        <begin position="351"/>
        <end position="629"/>
    </location>
</feature>
<feature type="binding site" evidence="16">
    <location>
        <position position="380"/>
    </location>
    <ligand>
        <name>ATP</name>
        <dbReference type="ChEBI" id="CHEBI:30616"/>
    </ligand>
</feature>
<evidence type="ECO:0000256" key="19">
    <source>
        <dbReference type="SAM" id="SignalP"/>
    </source>
</evidence>
<dbReference type="PANTHER" id="PTHR27007">
    <property type="match status" value="1"/>
</dbReference>
<keyword evidence="13 18" id="KW-0472">Membrane</keyword>
<feature type="transmembrane region" description="Helical" evidence="18">
    <location>
        <begin position="272"/>
        <end position="297"/>
    </location>
</feature>
<evidence type="ECO:0000256" key="1">
    <source>
        <dbReference type="ARBA" id="ARBA00004251"/>
    </source>
</evidence>
<name>A0ABC9B3V5_9POAL</name>
<evidence type="ECO:0000256" key="7">
    <source>
        <dbReference type="ARBA" id="ARBA00022729"/>
    </source>
</evidence>
<dbReference type="Gene3D" id="3.30.200.20">
    <property type="entry name" value="Phosphorylase Kinase, domain 1"/>
    <property type="match status" value="1"/>
</dbReference>
<dbReference type="Proteomes" id="UP001497457">
    <property type="component" value="Chromosome 24b"/>
</dbReference>
<dbReference type="SMART" id="SM00220">
    <property type="entry name" value="S_TKc"/>
    <property type="match status" value="1"/>
</dbReference>
<accession>A0ABC9B3V5</accession>
<dbReference type="Pfam" id="PF00069">
    <property type="entry name" value="Pkinase"/>
    <property type="match status" value="1"/>
</dbReference>
<evidence type="ECO:0000256" key="2">
    <source>
        <dbReference type="ARBA" id="ARBA00008536"/>
    </source>
</evidence>
<feature type="domain" description="Gnk2-homologous" evidence="21">
    <location>
        <begin position="28"/>
        <end position="131"/>
    </location>
</feature>
<keyword evidence="14" id="KW-0675">Receptor</keyword>
<keyword evidence="11 16" id="KW-0067">ATP-binding</keyword>
<dbReference type="PROSITE" id="PS51473">
    <property type="entry name" value="GNK2"/>
    <property type="match status" value="2"/>
</dbReference>
<evidence type="ECO:0000313" key="23">
    <source>
        <dbReference type="Proteomes" id="UP001497457"/>
    </source>
</evidence>
<evidence type="ECO:0000256" key="6">
    <source>
        <dbReference type="ARBA" id="ARBA00022692"/>
    </source>
</evidence>
<evidence type="ECO:0000256" key="10">
    <source>
        <dbReference type="ARBA" id="ARBA00022777"/>
    </source>
</evidence>
<comment type="similarity">
    <text evidence="2">In the N-terminal section; belongs to the leguminous lectin family.</text>
</comment>
<dbReference type="InterPro" id="IPR000719">
    <property type="entry name" value="Prot_kinase_dom"/>
</dbReference>
<sequence>MAPFLLLLFAVIAGTELRACAALLEGYYPMASSCSTTGNYTDFSQYRQNLRQLLSVLPTEVTSSRGFHEDTAGAAPDEVFGLMMCYADRKLDECQYCLAASITLVTQQCPNSRRVSASYDACLLRYADTPFAPVADATVAFYVTHSKDATVDSVAMAGARARLMVGLTAAAAASPSRVANGSSPYNATEEVFGLVQCTRDLNASECSRCITSYIDQLPQLFPGDQTGGAVKGYSCLLRFETAAFDMALPPAPEQPQGTSPAHSKRGKRKTRLVAGVSAGSTNAFLVFVGLAICFVVGHRKRLERGTRTTTSKYEQEEEDFFDVEAVGDEFENGTGPKRFRYSELVVATNNFSDDRMLGQGGFGSVYRGYSKEMNLHMAVKRVSKDSKQGRKEYASEVRIISRLRHRNLVQLIGWCHGGGELLLAYELMPNGSLDGHLYSADRILTWPARYNIVVGIATALLYLHEEWEQCVLHRDIKPSNVMLDGSLNAKLGDFGLARLVEHGHGSHTTLLAGTMGYMDPECIVTSRASTESDIYSFGVVLLEIACGRRPVVALPDDAVMHLAQHVSELHDRGTILDAADPRLNGEFDFGEMKCVLLVGLWCTHHSRSQRLSIRQAVSALRFEAPLPSLPSGMPVATYMPPIGRLDYVPSSILSGRT</sequence>
<evidence type="ECO:0000256" key="11">
    <source>
        <dbReference type="ARBA" id="ARBA00022840"/>
    </source>
</evidence>
<evidence type="ECO:0000256" key="12">
    <source>
        <dbReference type="ARBA" id="ARBA00022989"/>
    </source>
</evidence>
<comment type="similarity">
    <text evidence="3">In the C-terminal section; belongs to the protein kinase superfamily. Ser/Thr protein kinase family.</text>
</comment>
<proteinExistence type="inferred from homology"/>
<evidence type="ECO:0000256" key="14">
    <source>
        <dbReference type="ARBA" id="ARBA00023170"/>
    </source>
</evidence>
<feature type="signal peptide" evidence="19">
    <location>
        <begin position="1"/>
        <end position="21"/>
    </location>
</feature>
<dbReference type="GO" id="GO:0005524">
    <property type="term" value="F:ATP binding"/>
    <property type="evidence" value="ECO:0007669"/>
    <property type="project" value="UniProtKB-UniRule"/>
</dbReference>
<keyword evidence="9 16" id="KW-0547">Nucleotide-binding</keyword>
<dbReference type="SUPFAM" id="SSF56112">
    <property type="entry name" value="Protein kinase-like (PK-like)"/>
    <property type="match status" value="1"/>
</dbReference>
<dbReference type="FunFam" id="3.30.200.20:FF:000168">
    <property type="entry name" value="L-type lectin-domain containing receptor kinase IX.1"/>
    <property type="match status" value="1"/>
</dbReference>
<dbReference type="CDD" id="cd23509">
    <property type="entry name" value="Gnk2-like"/>
    <property type="match status" value="2"/>
</dbReference>
<keyword evidence="5" id="KW-0808">Transferase</keyword>
<keyword evidence="10" id="KW-0418">Kinase</keyword>
<evidence type="ECO:0000256" key="5">
    <source>
        <dbReference type="ARBA" id="ARBA00022679"/>
    </source>
</evidence>
<keyword evidence="8" id="KW-0677">Repeat</keyword>
<keyword evidence="6 18" id="KW-0812">Transmembrane</keyword>
<dbReference type="FunFam" id="1.10.510.10:FF:000240">
    <property type="entry name" value="Lectin-domain containing receptor kinase A4.3"/>
    <property type="match status" value="1"/>
</dbReference>
<keyword evidence="12 18" id="KW-1133">Transmembrane helix</keyword>
<evidence type="ECO:0000256" key="8">
    <source>
        <dbReference type="ARBA" id="ARBA00022737"/>
    </source>
</evidence>
<dbReference type="GO" id="GO:0016301">
    <property type="term" value="F:kinase activity"/>
    <property type="evidence" value="ECO:0007669"/>
    <property type="project" value="UniProtKB-KW"/>
</dbReference>
<evidence type="ECO:0000256" key="17">
    <source>
        <dbReference type="SAM" id="MobiDB-lite"/>
    </source>
</evidence>
<dbReference type="FunFam" id="3.30.430.20:FF:000016">
    <property type="entry name" value="Cysteine-rich receptor-like protein kinase 10"/>
    <property type="match status" value="1"/>
</dbReference>
<feature type="domain" description="Gnk2-homologous" evidence="21">
    <location>
        <begin position="137"/>
        <end position="244"/>
    </location>
</feature>